<proteinExistence type="predicted"/>
<sequence length="108" mass="12808">MEKVIRDRKYGWLAHTLRSDTISNEALDWNPQAARKPGRKFQKMERAGERSRIWLKTGTDGEILLRPYVPQGIKEEWFQACIILRMLIEILKSLKSFCITMENRRRST</sequence>
<organism evidence="1 2">
    <name type="scientific">Cryptolaemus montrouzieri</name>
    <dbReference type="NCBI Taxonomy" id="559131"/>
    <lineage>
        <taxon>Eukaryota</taxon>
        <taxon>Metazoa</taxon>
        <taxon>Ecdysozoa</taxon>
        <taxon>Arthropoda</taxon>
        <taxon>Hexapoda</taxon>
        <taxon>Insecta</taxon>
        <taxon>Pterygota</taxon>
        <taxon>Neoptera</taxon>
        <taxon>Endopterygota</taxon>
        <taxon>Coleoptera</taxon>
        <taxon>Polyphaga</taxon>
        <taxon>Cucujiformia</taxon>
        <taxon>Coccinelloidea</taxon>
        <taxon>Coccinellidae</taxon>
        <taxon>Scymninae</taxon>
        <taxon>Scymnini</taxon>
        <taxon>Cryptolaemus</taxon>
    </lineage>
</organism>
<gene>
    <name evidence="1" type="ORF">HHI36_014056</name>
</gene>
<dbReference type="AlphaFoldDB" id="A0ABD2N1L2"/>
<name>A0ABD2N1L2_9CUCU</name>
<reference evidence="1 2" key="1">
    <citation type="journal article" date="2021" name="BMC Biol.">
        <title>Horizontally acquired antibacterial genes associated with adaptive radiation of ladybird beetles.</title>
        <authorList>
            <person name="Li H.S."/>
            <person name="Tang X.F."/>
            <person name="Huang Y.H."/>
            <person name="Xu Z.Y."/>
            <person name="Chen M.L."/>
            <person name="Du X.Y."/>
            <person name="Qiu B.Y."/>
            <person name="Chen P.T."/>
            <person name="Zhang W."/>
            <person name="Slipinski A."/>
            <person name="Escalona H.E."/>
            <person name="Waterhouse R.M."/>
            <person name="Zwick A."/>
            <person name="Pang H."/>
        </authorList>
    </citation>
    <scope>NUCLEOTIDE SEQUENCE [LARGE SCALE GENOMIC DNA]</scope>
    <source>
        <strain evidence="1">SYSU2018</strain>
    </source>
</reference>
<dbReference type="Proteomes" id="UP001516400">
    <property type="component" value="Unassembled WGS sequence"/>
</dbReference>
<accession>A0ABD2N1L2</accession>
<keyword evidence="2" id="KW-1185">Reference proteome</keyword>
<evidence type="ECO:0000313" key="2">
    <source>
        <dbReference type="Proteomes" id="UP001516400"/>
    </source>
</evidence>
<evidence type="ECO:0000313" key="1">
    <source>
        <dbReference type="EMBL" id="KAL3272586.1"/>
    </source>
</evidence>
<comment type="caution">
    <text evidence="1">The sequence shown here is derived from an EMBL/GenBank/DDBJ whole genome shotgun (WGS) entry which is preliminary data.</text>
</comment>
<protein>
    <submittedName>
        <fullName evidence="1">Uncharacterized protein</fullName>
    </submittedName>
</protein>
<dbReference type="EMBL" id="JABFTP020000062">
    <property type="protein sequence ID" value="KAL3272586.1"/>
    <property type="molecule type" value="Genomic_DNA"/>
</dbReference>